<keyword evidence="1" id="KW-0812">Transmembrane</keyword>
<name>A0A930UIN4_9GAMM</name>
<keyword evidence="3" id="KW-1185">Reference proteome</keyword>
<gene>
    <name evidence="2" type="ORF">ISN26_07725</name>
</gene>
<keyword evidence="1" id="KW-0472">Membrane</keyword>
<sequence>ADLRFFIGGNALLCAALAVSFAGVGIFIHVGTGPGTLVRAVGLVMFIIAAFLLQAVAKPKRDDEDEAAEEKA</sequence>
<dbReference type="EMBL" id="JADHEI010000057">
    <property type="protein sequence ID" value="MBF2735934.1"/>
    <property type="molecule type" value="Genomic_DNA"/>
</dbReference>
<dbReference type="AlphaFoldDB" id="A0A930UIN4"/>
<dbReference type="Proteomes" id="UP000604381">
    <property type="component" value="Unassembled WGS sequence"/>
</dbReference>
<evidence type="ECO:0000256" key="1">
    <source>
        <dbReference type="SAM" id="Phobius"/>
    </source>
</evidence>
<accession>A0A930UIN4</accession>
<organism evidence="2 3">
    <name type="scientific">Candidatus Amphirhobacter heronislandensis</name>
    <dbReference type="NCBI Taxonomy" id="1732024"/>
    <lineage>
        <taxon>Bacteria</taxon>
        <taxon>Pseudomonadati</taxon>
        <taxon>Pseudomonadota</taxon>
        <taxon>Gammaproteobacteria</taxon>
        <taxon>Candidatus Tethybacterales</taxon>
        <taxon>Candidatus Tethybacteraceae</taxon>
        <taxon>Candidatus Amphirhobacter</taxon>
    </lineage>
</organism>
<comment type="caution">
    <text evidence="2">The sequence shown here is derived from an EMBL/GenBank/DDBJ whole genome shotgun (WGS) entry which is preliminary data.</text>
</comment>
<evidence type="ECO:0000313" key="3">
    <source>
        <dbReference type="Proteomes" id="UP000604381"/>
    </source>
</evidence>
<protein>
    <submittedName>
        <fullName evidence="2">Uncharacterized protein</fullName>
    </submittedName>
</protein>
<feature type="transmembrane region" description="Helical" evidence="1">
    <location>
        <begin position="37"/>
        <end position="57"/>
    </location>
</feature>
<reference evidence="2" key="1">
    <citation type="submission" date="2020-10" db="EMBL/GenBank/DDBJ databases">
        <title>An improved Amphimedon queenslandica hologenome assembly reveals how three proteobacterial symbionts can extend the metabolic phenotypic of their marine sponge host.</title>
        <authorList>
            <person name="Degnan B."/>
            <person name="Degnan S."/>
            <person name="Xiang X."/>
        </authorList>
    </citation>
    <scope>NUCLEOTIDE SEQUENCE</scope>
    <source>
        <strain evidence="2">AqS2</strain>
    </source>
</reference>
<feature type="non-terminal residue" evidence="2">
    <location>
        <position position="1"/>
    </location>
</feature>
<evidence type="ECO:0000313" key="2">
    <source>
        <dbReference type="EMBL" id="MBF2735934.1"/>
    </source>
</evidence>
<feature type="transmembrane region" description="Helical" evidence="1">
    <location>
        <begin position="12"/>
        <end position="31"/>
    </location>
</feature>
<keyword evidence="1" id="KW-1133">Transmembrane helix</keyword>
<proteinExistence type="predicted"/>